<dbReference type="GO" id="GO:0016192">
    <property type="term" value="P:vesicle-mediated transport"/>
    <property type="evidence" value="ECO:0007669"/>
    <property type="project" value="InterPro"/>
</dbReference>
<dbReference type="InterPro" id="IPR016024">
    <property type="entry name" value="ARM-type_fold"/>
</dbReference>
<evidence type="ECO:0000256" key="4">
    <source>
        <dbReference type="ARBA" id="ARBA00022927"/>
    </source>
</evidence>
<organism evidence="7 8">
    <name type="scientific">Thamnocephalis sphaerospora</name>
    <dbReference type="NCBI Taxonomy" id="78915"/>
    <lineage>
        <taxon>Eukaryota</taxon>
        <taxon>Fungi</taxon>
        <taxon>Fungi incertae sedis</taxon>
        <taxon>Zoopagomycota</taxon>
        <taxon>Zoopagomycotina</taxon>
        <taxon>Zoopagomycetes</taxon>
        <taxon>Zoopagales</taxon>
        <taxon>Sigmoideomycetaceae</taxon>
        <taxon>Thamnocephalis</taxon>
    </lineage>
</organism>
<evidence type="ECO:0000256" key="1">
    <source>
        <dbReference type="ARBA" id="ARBA00004308"/>
    </source>
</evidence>
<gene>
    <name evidence="7" type="ORF">THASP1DRAFT_20668</name>
</gene>
<dbReference type="GO" id="GO:0030117">
    <property type="term" value="C:membrane coat"/>
    <property type="evidence" value="ECO:0007669"/>
    <property type="project" value="InterPro"/>
</dbReference>
<dbReference type="EMBL" id="KZ993442">
    <property type="protein sequence ID" value="RKP04802.1"/>
    <property type="molecule type" value="Genomic_DNA"/>
</dbReference>
<keyword evidence="8" id="KW-1185">Reference proteome</keyword>
<keyword evidence="5" id="KW-0472">Membrane</keyword>
<dbReference type="OrthoDB" id="10254310at2759"/>
<dbReference type="InterPro" id="IPR026739">
    <property type="entry name" value="AP_beta"/>
</dbReference>
<comment type="similarity">
    <text evidence="2">Belongs to the adaptor complexes large subunit family.</text>
</comment>
<dbReference type="GO" id="GO:0030276">
    <property type="term" value="F:clathrin binding"/>
    <property type="evidence" value="ECO:0007669"/>
    <property type="project" value="InterPro"/>
</dbReference>
<dbReference type="Gene3D" id="1.25.10.10">
    <property type="entry name" value="Leucine-rich Repeat Variant"/>
    <property type="match status" value="1"/>
</dbReference>
<dbReference type="InterPro" id="IPR011989">
    <property type="entry name" value="ARM-like"/>
</dbReference>
<evidence type="ECO:0000313" key="8">
    <source>
        <dbReference type="Proteomes" id="UP000271241"/>
    </source>
</evidence>
<accession>A0A4P9XGQ1</accession>
<feature type="domain" description="Clathrin/coatomer adaptor adaptin-like N-terminal" evidence="6">
    <location>
        <begin position="1"/>
        <end position="528"/>
    </location>
</feature>
<dbReference type="InterPro" id="IPR002553">
    <property type="entry name" value="Clathrin/coatomer_adapt-like_N"/>
</dbReference>
<evidence type="ECO:0000256" key="2">
    <source>
        <dbReference type="ARBA" id="ARBA00006613"/>
    </source>
</evidence>
<evidence type="ECO:0000256" key="5">
    <source>
        <dbReference type="ARBA" id="ARBA00023136"/>
    </source>
</evidence>
<reference evidence="8" key="1">
    <citation type="journal article" date="2018" name="Nat. Microbiol.">
        <title>Leveraging single-cell genomics to expand the fungal tree of life.</title>
        <authorList>
            <person name="Ahrendt S.R."/>
            <person name="Quandt C.A."/>
            <person name="Ciobanu D."/>
            <person name="Clum A."/>
            <person name="Salamov A."/>
            <person name="Andreopoulos B."/>
            <person name="Cheng J.F."/>
            <person name="Woyke T."/>
            <person name="Pelin A."/>
            <person name="Henrissat B."/>
            <person name="Reynolds N.K."/>
            <person name="Benny G.L."/>
            <person name="Smith M.E."/>
            <person name="James T.Y."/>
            <person name="Grigoriev I.V."/>
        </authorList>
    </citation>
    <scope>NUCLEOTIDE SEQUENCE [LARGE SCALE GENOMIC DNA]</scope>
    <source>
        <strain evidence="8">RSA 1356</strain>
    </source>
</reference>
<dbReference type="PANTHER" id="PTHR11134">
    <property type="entry name" value="ADAPTOR COMPLEX SUBUNIT BETA FAMILY MEMBER"/>
    <property type="match status" value="1"/>
</dbReference>
<evidence type="ECO:0000313" key="7">
    <source>
        <dbReference type="EMBL" id="RKP04802.1"/>
    </source>
</evidence>
<sequence length="622" mass="68281">HVVKQVASRNLDVRKLVYIYLLRYAAQEPDLALLSVNTFQRDLGDVNQFIRAMALRVMTGIRVPAIAPLLVMGVRKCATDASPYVRKTAALALSKCYTLDPTCKADLVDILVQLLHDRSAFVIGSVLVAFQELCPERLDLLHRHFRRLCHMLVDADEWGQVAILEVLARYGRTQFLDPKDSVTLAPAPLNTEDPEAFYASDEATGEHANTGDLSDRPVALDPDHALLLQSVVPLLQHRNNGVVMAAIALLAHLGTSDDIAKVARPLGRLLSGSREVQYTMLKNIAAVTKRWPALFADNTHPFFVRGTDPVVIARLKLRILTDIVLDDTAPVIAQELHAYVKYPRTELAVLAVQATGRFVAQQPRFADACLRRMMRLTQEEDDTLAGEATAVVRQILVRPTGGIPTLFYAQCTVQLIATLPQIRSANARASIVWLVTHYSVPADSSRPASATTAYVSSYAPDVLRQMANTFADEADQVKLQALRLGLVLALTRSSELVICRLFLYLLDLARYDRSYDVRDCARWIRALAATHGITKSAATSESIPDTVVAADAQSTASATPRQDAERFTLGSLALLLNQMTTGYEPLPDWPAVQPDPSVRDVPVSACTVNAPIDSKLIASNNL</sequence>
<dbReference type="SUPFAM" id="SSF48371">
    <property type="entry name" value="ARM repeat"/>
    <property type="match status" value="1"/>
</dbReference>
<evidence type="ECO:0000259" key="6">
    <source>
        <dbReference type="Pfam" id="PF01602"/>
    </source>
</evidence>
<comment type="subcellular location">
    <subcellularLocation>
        <location evidence="1">Endomembrane system</location>
    </subcellularLocation>
</comment>
<dbReference type="InterPro" id="IPR016342">
    <property type="entry name" value="AP_complex_bsu_1_2_4"/>
</dbReference>
<keyword evidence="3" id="KW-0813">Transport</keyword>
<keyword evidence="4" id="KW-0653">Protein transport</keyword>
<dbReference type="Pfam" id="PF01602">
    <property type="entry name" value="Adaptin_N"/>
    <property type="match status" value="1"/>
</dbReference>
<evidence type="ECO:0000256" key="3">
    <source>
        <dbReference type="ARBA" id="ARBA00022448"/>
    </source>
</evidence>
<dbReference type="GO" id="GO:0006886">
    <property type="term" value="P:intracellular protein transport"/>
    <property type="evidence" value="ECO:0007669"/>
    <property type="project" value="InterPro"/>
</dbReference>
<dbReference type="PIRSF" id="PIRSF002291">
    <property type="entry name" value="AP_complex_beta"/>
    <property type="match status" value="1"/>
</dbReference>
<dbReference type="STRING" id="78915.A0A4P9XGQ1"/>
<protein>
    <submittedName>
        <fullName evidence="7">Clathrin/coatomer adaptor, adaptin-like protein</fullName>
    </submittedName>
</protein>
<name>A0A4P9XGQ1_9FUNG</name>
<dbReference type="Proteomes" id="UP000271241">
    <property type="component" value="Unassembled WGS sequence"/>
</dbReference>
<dbReference type="GO" id="GO:0012505">
    <property type="term" value="C:endomembrane system"/>
    <property type="evidence" value="ECO:0007669"/>
    <property type="project" value="UniProtKB-SubCell"/>
</dbReference>
<dbReference type="AlphaFoldDB" id="A0A4P9XGQ1"/>
<proteinExistence type="inferred from homology"/>
<feature type="non-terminal residue" evidence="7">
    <location>
        <position position="1"/>
    </location>
</feature>